<evidence type="ECO:0000256" key="4">
    <source>
        <dbReference type="ARBA" id="ARBA00022801"/>
    </source>
</evidence>
<keyword evidence="5" id="KW-0460">Magnesium</keyword>
<comment type="similarity">
    <text evidence="6">Belongs to the PINc/VapC protein family.</text>
</comment>
<evidence type="ECO:0000256" key="2">
    <source>
        <dbReference type="ARBA" id="ARBA00022722"/>
    </source>
</evidence>
<dbReference type="EMBL" id="AUZX01008592">
    <property type="protein sequence ID" value="EQD55103.1"/>
    <property type="molecule type" value="Genomic_DNA"/>
</dbReference>
<dbReference type="PANTHER" id="PTHR33653:SF1">
    <property type="entry name" value="RIBONUCLEASE VAPC2"/>
    <property type="match status" value="1"/>
</dbReference>
<protein>
    <submittedName>
        <fullName evidence="8">PilT protein</fullName>
    </submittedName>
</protein>
<feature type="domain" description="PIN" evidence="7">
    <location>
        <begin position="5"/>
        <end position="97"/>
    </location>
</feature>
<dbReference type="GO" id="GO:0046872">
    <property type="term" value="F:metal ion binding"/>
    <property type="evidence" value="ECO:0007669"/>
    <property type="project" value="UniProtKB-KW"/>
</dbReference>
<accession>T1AET1</accession>
<dbReference type="GO" id="GO:0004518">
    <property type="term" value="F:nuclease activity"/>
    <property type="evidence" value="ECO:0007669"/>
    <property type="project" value="UniProtKB-KW"/>
</dbReference>
<reference evidence="8" key="1">
    <citation type="submission" date="2013-08" db="EMBL/GenBank/DDBJ databases">
        <authorList>
            <person name="Mendez C."/>
            <person name="Richter M."/>
            <person name="Ferrer M."/>
            <person name="Sanchez J."/>
        </authorList>
    </citation>
    <scope>NUCLEOTIDE SEQUENCE</scope>
</reference>
<feature type="non-terminal residue" evidence="8">
    <location>
        <position position="106"/>
    </location>
</feature>
<organism evidence="8">
    <name type="scientific">mine drainage metagenome</name>
    <dbReference type="NCBI Taxonomy" id="410659"/>
    <lineage>
        <taxon>unclassified sequences</taxon>
        <taxon>metagenomes</taxon>
        <taxon>ecological metagenomes</taxon>
    </lineage>
</organism>
<dbReference type="Gene3D" id="3.40.50.1010">
    <property type="entry name" value="5'-nuclease"/>
    <property type="match status" value="1"/>
</dbReference>
<evidence type="ECO:0000256" key="6">
    <source>
        <dbReference type="ARBA" id="ARBA00038093"/>
    </source>
</evidence>
<dbReference type="InterPro" id="IPR029060">
    <property type="entry name" value="PIN-like_dom_sf"/>
</dbReference>
<evidence type="ECO:0000259" key="7">
    <source>
        <dbReference type="Pfam" id="PF01850"/>
    </source>
</evidence>
<dbReference type="InterPro" id="IPR050556">
    <property type="entry name" value="Type_II_TA_system_RNase"/>
</dbReference>
<keyword evidence="2" id="KW-0540">Nuclease</keyword>
<comment type="caution">
    <text evidence="8">The sequence shown here is derived from an EMBL/GenBank/DDBJ whole genome shotgun (WGS) entry which is preliminary data.</text>
</comment>
<dbReference type="Pfam" id="PF01850">
    <property type="entry name" value="PIN"/>
    <property type="match status" value="1"/>
</dbReference>
<gene>
    <name evidence="8" type="ORF">B1A_11927</name>
</gene>
<dbReference type="AlphaFoldDB" id="T1AET1"/>
<evidence type="ECO:0000313" key="8">
    <source>
        <dbReference type="EMBL" id="EQD55103.1"/>
    </source>
</evidence>
<proteinExistence type="inferred from homology"/>
<evidence type="ECO:0000256" key="3">
    <source>
        <dbReference type="ARBA" id="ARBA00022723"/>
    </source>
</evidence>
<dbReference type="SUPFAM" id="SSF88723">
    <property type="entry name" value="PIN domain-like"/>
    <property type="match status" value="1"/>
</dbReference>
<reference evidence="8" key="2">
    <citation type="journal article" date="2014" name="ISME J.">
        <title>Microbial stratification in low pH oxic and suboxic macroscopic growths along an acid mine drainage.</title>
        <authorList>
            <person name="Mendez-Garcia C."/>
            <person name="Mesa V."/>
            <person name="Sprenger R.R."/>
            <person name="Richter M."/>
            <person name="Diez M.S."/>
            <person name="Solano J."/>
            <person name="Bargiela R."/>
            <person name="Golyshina O.V."/>
            <person name="Manteca A."/>
            <person name="Ramos J.L."/>
            <person name="Gallego J.R."/>
            <person name="Llorente I."/>
            <person name="Martins Dos Santos V.A."/>
            <person name="Jensen O.N."/>
            <person name="Pelaez A.I."/>
            <person name="Sanchez J."/>
            <person name="Ferrer M."/>
        </authorList>
    </citation>
    <scope>NUCLEOTIDE SEQUENCE</scope>
</reference>
<keyword evidence="3" id="KW-0479">Metal-binding</keyword>
<name>T1AET1_9ZZZZ</name>
<dbReference type="GO" id="GO:0016787">
    <property type="term" value="F:hydrolase activity"/>
    <property type="evidence" value="ECO:0007669"/>
    <property type="project" value="UniProtKB-KW"/>
</dbReference>
<dbReference type="InterPro" id="IPR002716">
    <property type="entry name" value="PIN_dom"/>
</dbReference>
<evidence type="ECO:0000256" key="5">
    <source>
        <dbReference type="ARBA" id="ARBA00022842"/>
    </source>
</evidence>
<evidence type="ECO:0000256" key="1">
    <source>
        <dbReference type="ARBA" id="ARBA00001946"/>
    </source>
</evidence>
<comment type="cofactor">
    <cofactor evidence="1">
        <name>Mg(2+)</name>
        <dbReference type="ChEBI" id="CHEBI:18420"/>
    </cofactor>
</comment>
<keyword evidence="4" id="KW-0378">Hydrolase</keyword>
<dbReference type="PANTHER" id="PTHR33653">
    <property type="entry name" value="RIBONUCLEASE VAPC2"/>
    <property type="match status" value="1"/>
</dbReference>
<sequence length="106" mass="12084">MTDGYLVDTNVISELARISPQPEVRRWAETVDPDALFISVITIGELRKGIVLHPDPIRRARLEQWKRDVLTVWFGDRILGVNEAIAERWGELSARAQQEGRPLPVL</sequence>